<protein>
    <submittedName>
        <fullName evidence="6">DNA-binding NarL/FixJ family response regulator</fullName>
    </submittedName>
</protein>
<evidence type="ECO:0000259" key="4">
    <source>
        <dbReference type="PROSITE" id="PS50043"/>
    </source>
</evidence>
<evidence type="ECO:0000256" key="3">
    <source>
        <dbReference type="PROSITE-ProRule" id="PRU00169"/>
    </source>
</evidence>
<dbReference type="InterPro" id="IPR011006">
    <property type="entry name" value="CheY-like_superfamily"/>
</dbReference>
<keyword evidence="2 6" id="KW-0238">DNA-binding</keyword>
<dbReference type="PRINTS" id="PR00038">
    <property type="entry name" value="HTHLUXR"/>
</dbReference>
<sequence length="220" mass="23983">MNTPISMNVLMIDDHVMFLQGMKNLLNVLVPELRVETAGDMSNAIKLVELAEYDLVLLDWHLADCNGEESIRRLRDAGCMARIVVLSGDTNATMIRNTVDLGAAGFIPKKYSSEMMVAALQQVLAGRIFLPLETLNAAPPPAVENPASASPDPRLAGLTPRQMDVYRAAARGLPNKLIARQLDIAESTVKAHLTAVYMALGVRNRTEAAYQASREGVRID</sequence>
<evidence type="ECO:0000313" key="6">
    <source>
        <dbReference type="EMBL" id="MDR6538710.1"/>
    </source>
</evidence>
<dbReference type="SUPFAM" id="SSF46894">
    <property type="entry name" value="C-terminal effector domain of the bipartite response regulators"/>
    <property type="match status" value="1"/>
</dbReference>
<organism evidence="6 7">
    <name type="scientific">Variovorax soli</name>
    <dbReference type="NCBI Taxonomy" id="376815"/>
    <lineage>
        <taxon>Bacteria</taxon>
        <taxon>Pseudomonadati</taxon>
        <taxon>Pseudomonadota</taxon>
        <taxon>Betaproteobacteria</taxon>
        <taxon>Burkholderiales</taxon>
        <taxon>Comamonadaceae</taxon>
        <taxon>Variovorax</taxon>
    </lineage>
</organism>
<evidence type="ECO:0000256" key="1">
    <source>
        <dbReference type="ARBA" id="ARBA00022553"/>
    </source>
</evidence>
<proteinExistence type="predicted"/>
<reference evidence="6 7" key="1">
    <citation type="submission" date="2023-07" db="EMBL/GenBank/DDBJ databases">
        <title>Sorghum-associated microbial communities from plants grown in Nebraska, USA.</title>
        <authorList>
            <person name="Schachtman D."/>
        </authorList>
    </citation>
    <scope>NUCLEOTIDE SEQUENCE [LARGE SCALE GENOMIC DNA]</scope>
    <source>
        <strain evidence="6 7">DS1781</strain>
    </source>
</reference>
<name>A0ABU1NL25_9BURK</name>
<keyword evidence="7" id="KW-1185">Reference proteome</keyword>
<dbReference type="InterPro" id="IPR000792">
    <property type="entry name" value="Tscrpt_reg_LuxR_C"/>
</dbReference>
<dbReference type="InterPro" id="IPR001789">
    <property type="entry name" value="Sig_transdc_resp-reg_receiver"/>
</dbReference>
<dbReference type="InterPro" id="IPR036388">
    <property type="entry name" value="WH-like_DNA-bd_sf"/>
</dbReference>
<keyword evidence="1 3" id="KW-0597">Phosphoprotein</keyword>
<dbReference type="InterPro" id="IPR058245">
    <property type="entry name" value="NreC/VraR/RcsB-like_REC"/>
</dbReference>
<dbReference type="GO" id="GO:0003677">
    <property type="term" value="F:DNA binding"/>
    <property type="evidence" value="ECO:0007669"/>
    <property type="project" value="UniProtKB-KW"/>
</dbReference>
<evidence type="ECO:0000256" key="2">
    <source>
        <dbReference type="ARBA" id="ARBA00023125"/>
    </source>
</evidence>
<dbReference type="Gene3D" id="3.40.50.2300">
    <property type="match status" value="1"/>
</dbReference>
<dbReference type="RefSeq" id="WP_309905770.1">
    <property type="nucleotide sequence ID" value="NZ_JAVDRF010000012.1"/>
</dbReference>
<dbReference type="CDD" id="cd17535">
    <property type="entry name" value="REC_NarL-like"/>
    <property type="match status" value="1"/>
</dbReference>
<feature type="domain" description="Response regulatory" evidence="5">
    <location>
        <begin position="8"/>
        <end position="124"/>
    </location>
</feature>
<dbReference type="SUPFAM" id="SSF52172">
    <property type="entry name" value="CheY-like"/>
    <property type="match status" value="1"/>
</dbReference>
<dbReference type="Pfam" id="PF00196">
    <property type="entry name" value="GerE"/>
    <property type="match status" value="1"/>
</dbReference>
<dbReference type="CDD" id="cd06170">
    <property type="entry name" value="LuxR_C_like"/>
    <property type="match status" value="1"/>
</dbReference>
<dbReference type="PANTHER" id="PTHR45566:SF1">
    <property type="entry name" value="HTH-TYPE TRANSCRIPTIONAL REGULATOR YHJB-RELATED"/>
    <property type="match status" value="1"/>
</dbReference>
<dbReference type="EMBL" id="JAVDRF010000012">
    <property type="protein sequence ID" value="MDR6538710.1"/>
    <property type="molecule type" value="Genomic_DNA"/>
</dbReference>
<dbReference type="Pfam" id="PF00072">
    <property type="entry name" value="Response_reg"/>
    <property type="match status" value="1"/>
</dbReference>
<dbReference type="InterPro" id="IPR016032">
    <property type="entry name" value="Sig_transdc_resp-reg_C-effctor"/>
</dbReference>
<accession>A0ABU1NL25</accession>
<dbReference type="PROSITE" id="PS50110">
    <property type="entry name" value="RESPONSE_REGULATORY"/>
    <property type="match status" value="1"/>
</dbReference>
<feature type="domain" description="HTH luxR-type" evidence="4">
    <location>
        <begin position="151"/>
        <end position="216"/>
    </location>
</feature>
<dbReference type="PROSITE" id="PS50043">
    <property type="entry name" value="HTH_LUXR_2"/>
    <property type="match status" value="1"/>
</dbReference>
<feature type="modified residue" description="4-aspartylphosphate" evidence="3">
    <location>
        <position position="59"/>
    </location>
</feature>
<gene>
    <name evidence="6" type="ORF">J2739_004503</name>
</gene>
<comment type="caution">
    <text evidence="6">The sequence shown here is derived from an EMBL/GenBank/DDBJ whole genome shotgun (WGS) entry which is preliminary data.</text>
</comment>
<evidence type="ECO:0000259" key="5">
    <source>
        <dbReference type="PROSITE" id="PS50110"/>
    </source>
</evidence>
<dbReference type="InterPro" id="IPR051015">
    <property type="entry name" value="EvgA-like"/>
</dbReference>
<dbReference type="PANTHER" id="PTHR45566">
    <property type="entry name" value="HTH-TYPE TRANSCRIPTIONAL REGULATOR YHJB-RELATED"/>
    <property type="match status" value="1"/>
</dbReference>
<dbReference type="SMART" id="SM00421">
    <property type="entry name" value="HTH_LUXR"/>
    <property type="match status" value="1"/>
</dbReference>
<dbReference type="SMART" id="SM00448">
    <property type="entry name" value="REC"/>
    <property type="match status" value="1"/>
</dbReference>
<dbReference type="Gene3D" id="1.10.10.10">
    <property type="entry name" value="Winged helix-like DNA-binding domain superfamily/Winged helix DNA-binding domain"/>
    <property type="match status" value="1"/>
</dbReference>
<evidence type="ECO:0000313" key="7">
    <source>
        <dbReference type="Proteomes" id="UP001184230"/>
    </source>
</evidence>
<dbReference type="Proteomes" id="UP001184230">
    <property type="component" value="Unassembled WGS sequence"/>
</dbReference>